<organism evidence="4">
    <name type="scientific">Triticum aestivum</name>
    <name type="common">Wheat</name>
    <dbReference type="NCBI Taxonomy" id="4565"/>
    <lineage>
        <taxon>Eukaryota</taxon>
        <taxon>Viridiplantae</taxon>
        <taxon>Streptophyta</taxon>
        <taxon>Embryophyta</taxon>
        <taxon>Tracheophyta</taxon>
        <taxon>Spermatophyta</taxon>
        <taxon>Magnoliopsida</taxon>
        <taxon>Liliopsida</taxon>
        <taxon>Poales</taxon>
        <taxon>Poaceae</taxon>
        <taxon>BOP clade</taxon>
        <taxon>Pooideae</taxon>
        <taxon>Triticodae</taxon>
        <taxon>Triticeae</taxon>
        <taxon>Triticinae</taxon>
        <taxon>Triticum</taxon>
    </lineage>
</organism>
<keyword evidence="2" id="KW-0812">Transmembrane</keyword>
<evidence type="ECO:0000256" key="2">
    <source>
        <dbReference type="SAM" id="Phobius"/>
    </source>
</evidence>
<feature type="region of interest" description="Disordered" evidence="1">
    <location>
        <begin position="125"/>
        <end position="173"/>
    </location>
</feature>
<feature type="compositionally biased region" description="Basic and acidic residues" evidence="1">
    <location>
        <begin position="272"/>
        <end position="288"/>
    </location>
</feature>
<sequence length="433" mass="48011">MATSQLDLVGNEATCNHRPPSIQPSIHARGSTPAARAPSPAARGFERAEARPERGDPPSVPTSSARLLLFSAGPADGGDGRRRRVPRPSVLLRADPATADRASACVVHTRLRRVARGRYVAELSRKGPAARPAQQQQQLAPPVMPGFLAPPLPAPAQSPAPTQPPLPDGGVGELAPDILLEGLRQFLLLQPAPQQKRHSLFCTSATVCFFSHNLPLPAFIYCIVSSCSRMQQPTGEMEMKKAPLPAPAFHKEYILPRAQRYLDRHYSHRPPLSKDDYSKKDPTSEMEKKKKAPLPTPHLLKERLKKIRELRIQVSAILYSKELWAKGASSAASSLKPDRVRWCTMACGGVFCFREMYSSMYYFPVPCKKLKDEVSCTVYIVVSCSRSETKIYVLLYVLFPCNVLCTFYLNIKFSRKNVLTRPDSGHGPNILYY</sequence>
<feature type="region of interest" description="Disordered" evidence="1">
    <location>
        <begin position="267"/>
        <end position="293"/>
    </location>
</feature>
<feature type="compositionally biased region" description="Basic and acidic residues" evidence="1">
    <location>
        <begin position="44"/>
        <end position="56"/>
    </location>
</feature>
<feature type="region of interest" description="Disordered" evidence="1">
    <location>
        <begin position="1"/>
        <end position="64"/>
    </location>
</feature>
<keyword evidence="2" id="KW-0472">Membrane</keyword>
<feature type="transmembrane region" description="Helical" evidence="2">
    <location>
        <begin position="391"/>
        <end position="411"/>
    </location>
</feature>
<feature type="compositionally biased region" description="Low complexity" evidence="1">
    <location>
        <begin position="129"/>
        <end position="141"/>
    </location>
</feature>
<gene>
    <name evidence="3" type="ORF">TRAES_3BF072300060CFD_c1</name>
    <name evidence="4" type="ORF">TRAES_3BF072500030CFD_c1</name>
</gene>
<evidence type="ECO:0000256" key="1">
    <source>
        <dbReference type="SAM" id="MobiDB-lite"/>
    </source>
</evidence>
<proteinExistence type="predicted"/>
<accession>A0A080YU47</accession>
<dbReference type="EMBL" id="HG670306">
    <property type="protein sequence ID" value="CDM86902.1"/>
    <property type="molecule type" value="Genomic_DNA"/>
</dbReference>
<feature type="compositionally biased region" description="Pro residues" evidence="1">
    <location>
        <begin position="142"/>
        <end position="167"/>
    </location>
</feature>
<dbReference type="HOGENOM" id="CLU_633731_0_0_1"/>
<protein>
    <submittedName>
        <fullName evidence="4">Uncharacterized protein</fullName>
    </submittedName>
</protein>
<evidence type="ECO:0000313" key="3">
    <source>
        <dbReference type="EMBL" id="CDM85954.1"/>
    </source>
</evidence>
<keyword evidence="2" id="KW-1133">Transmembrane helix</keyword>
<feature type="compositionally biased region" description="Low complexity" evidence="1">
    <location>
        <begin position="28"/>
        <end position="43"/>
    </location>
</feature>
<dbReference type="AlphaFoldDB" id="A0A080YU47"/>
<reference evidence="4" key="1">
    <citation type="journal article" date="2014" name="Science">
        <title>Structural and functional partitioning of bread wheat chromosome 3B.</title>
        <authorList>
            <person name="Choulet F."/>
            <person name="Alberti A."/>
            <person name="Theil S."/>
            <person name="Glover N."/>
            <person name="Barbe V."/>
            <person name="Daron J."/>
            <person name="Pingault L."/>
            <person name="Sourdille P."/>
            <person name="Couloux A."/>
            <person name="Paux E."/>
            <person name="Leroy P."/>
            <person name="Mangenot S."/>
            <person name="Guilhot N."/>
            <person name="Le Gouis J."/>
            <person name="Balfourier F."/>
            <person name="Alaux M."/>
            <person name="Jamilloux V."/>
            <person name="Poulain J."/>
            <person name="Durand C."/>
            <person name="Bellec A."/>
            <person name="Gaspin C."/>
            <person name="Safar J."/>
            <person name="Dolezel J."/>
            <person name="Rogers J."/>
            <person name="Vandepoele K."/>
            <person name="Aury J.M."/>
            <person name="Mayer K."/>
            <person name="Berges H."/>
            <person name="Quesneville H."/>
            <person name="Wincker P."/>
            <person name="Feuillet C."/>
        </authorList>
    </citation>
    <scope>NUCLEOTIDE SEQUENCE</scope>
</reference>
<dbReference type="EMBL" id="HG670306">
    <property type="protein sequence ID" value="CDM85954.1"/>
    <property type="molecule type" value="Genomic_DNA"/>
</dbReference>
<name>A0A080YU47_WHEAT</name>
<evidence type="ECO:0000313" key="4">
    <source>
        <dbReference type="EMBL" id="CDM86902.1"/>
    </source>
</evidence>